<dbReference type="PANTHER" id="PTHR33452:SF1">
    <property type="entry name" value="INNER MEMBRANE PROTEIN YPHA-RELATED"/>
    <property type="match status" value="1"/>
</dbReference>
<dbReference type="InterPro" id="IPR051907">
    <property type="entry name" value="DoxX-like_oxidoreductase"/>
</dbReference>
<comment type="subcellular location">
    <subcellularLocation>
        <location evidence="1">Cell membrane</location>
        <topology evidence="1">Multi-pass membrane protein</topology>
    </subcellularLocation>
</comment>
<proteinExistence type="inferred from homology"/>
<feature type="transmembrane region" description="Helical" evidence="7">
    <location>
        <begin position="40"/>
        <end position="67"/>
    </location>
</feature>
<gene>
    <name evidence="8" type="ORF">HQ497_12100</name>
</gene>
<dbReference type="Proteomes" id="UP000754644">
    <property type="component" value="Unassembled WGS sequence"/>
</dbReference>
<evidence type="ECO:0000256" key="3">
    <source>
        <dbReference type="ARBA" id="ARBA00022475"/>
    </source>
</evidence>
<feature type="transmembrane region" description="Helical" evidence="7">
    <location>
        <begin position="102"/>
        <end position="123"/>
    </location>
</feature>
<evidence type="ECO:0000256" key="2">
    <source>
        <dbReference type="ARBA" id="ARBA00006679"/>
    </source>
</evidence>
<keyword evidence="5 7" id="KW-1133">Transmembrane helix</keyword>
<dbReference type="Pfam" id="PF07681">
    <property type="entry name" value="DoxX"/>
    <property type="match status" value="1"/>
</dbReference>
<organism evidence="8 9">
    <name type="scientific">SAR86 cluster bacterium</name>
    <dbReference type="NCBI Taxonomy" id="2030880"/>
    <lineage>
        <taxon>Bacteria</taxon>
        <taxon>Pseudomonadati</taxon>
        <taxon>Pseudomonadota</taxon>
        <taxon>Gammaproteobacteria</taxon>
        <taxon>SAR86 cluster</taxon>
    </lineage>
</organism>
<evidence type="ECO:0000313" key="8">
    <source>
        <dbReference type="EMBL" id="NQV66094.1"/>
    </source>
</evidence>
<evidence type="ECO:0000256" key="6">
    <source>
        <dbReference type="ARBA" id="ARBA00023136"/>
    </source>
</evidence>
<keyword evidence="6 7" id="KW-0472">Membrane</keyword>
<keyword evidence="3" id="KW-1003">Cell membrane</keyword>
<keyword evidence="4 7" id="KW-0812">Transmembrane</keyword>
<sequence>MNYLNMLHLYTPVVGRLLISSIFLMAGISKITGYAGTQGYMVSVGVPGELLPVVIALEILGALAIIIGYHTRLAAFLLAGFTVVSALLFHNDFADQTQSIMFMKNLAIAGGFLLLVANGPGTVSVDEGMPKS</sequence>
<comment type="similarity">
    <text evidence="2">Belongs to the DoxX family.</text>
</comment>
<protein>
    <submittedName>
        <fullName evidence="8">DoxX family protein</fullName>
    </submittedName>
</protein>
<evidence type="ECO:0000256" key="5">
    <source>
        <dbReference type="ARBA" id="ARBA00022989"/>
    </source>
</evidence>
<dbReference type="EMBL" id="JABMOJ010000457">
    <property type="protein sequence ID" value="NQV66094.1"/>
    <property type="molecule type" value="Genomic_DNA"/>
</dbReference>
<evidence type="ECO:0000256" key="7">
    <source>
        <dbReference type="SAM" id="Phobius"/>
    </source>
</evidence>
<comment type="caution">
    <text evidence="8">The sequence shown here is derived from an EMBL/GenBank/DDBJ whole genome shotgun (WGS) entry which is preliminary data.</text>
</comment>
<accession>A0A972VXH0</accession>
<feature type="transmembrane region" description="Helical" evidence="7">
    <location>
        <begin position="73"/>
        <end position="90"/>
    </location>
</feature>
<dbReference type="PANTHER" id="PTHR33452">
    <property type="entry name" value="OXIDOREDUCTASE CATD-RELATED"/>
    <property type="match status" value="1"/>
</dbReference>
<evidence type="ECO:0000313" key="9">
    <source>
        <dbReference type="Proteomes" id="UP000754644"/>
    </source>
</evidence>
<evidence type="ECO:0000256" key="4">
    <source>
        <dbReference type="ARBA" id="ARBA00022692"/>
    </source>
</evidence>
<evidence type="ECO:0000256" key="1">
    <source>
        <dbReference type="ARBA" id="ARBA00004651"/>
    </source>
</evidence>
<reference evidence="8" key="1">
    <citation type="submission" date="2020-05" db="EMBL/GenBank/DDBJ databases">
        <title>Sulfur intermediates as new biogeochemical hubs in an aquatic model microbial ecosystem.</title>
        <authorList>
            <person name="Vigneron A."/>
        </authorList>
    </citation>
    <scope>NUCLEOTIDE SEQUENCE</scope>
    <source>
        <strain evidence="8">Bin.250</strain>
    </source>
</reference>
<dbReference type="AlphaFoldDB" id="A0A972VXH0"/>
<name>A0A972VXH0_9GAMM</name>
<feature type="transmembrane region" description="Helical" evidence="7">
    <location>
        <begin position="6"/>
        <end position="28"/>
    </location>
</feature>
<dbReference type="InterPro" id="IPR032808">
    <property type="entry name" value="DoxX"/>
</dbReference>
<dbReference type="GO" id="GO:0005886">
    <property type="term" value="C:plasma membrane"/>
    <property type="evidence" value="ECO:0007669"/>
    <property type="project" value="UniProtKB-SubCell"/>
</dbReference>